<reference evidence="10" key="1">
    <citation type="submission" date="2016-10" db="EMBL/GenBank/DDBJ databases">
        <authorList>
            <person name="Varghese N."/>
            <person name="Submissions S."/>
        </authorList>
    </citation>
    <scope>NUCLEOTIDE SEQUENCE [LARGE SCALE GENOMIC DNA]</scope>
    <source>
        <strain evidence="10">DSM 8415</strain>
    </source>
</reference>
<dbReference type="Pfam" id="PF00762">
    <property type="entry name" value="Ferrochelatase"/>
    <property type="match status" value="1"/>
</dbReference>
<dbReference type="GO" id="GO:0006783">
    <property type="term" value="P:heme biosynthetic process"/>
    <property type="evidence" value="ECO:0007669"/>
    <property type="project" value="UniProtKB-KW"/>
</dbReference>
<keyword evidence="6" id="KW-0627">Porphyrin biosynthesis</keyword>
<dbReference type="AlphaFoldDB" id="A0A1G6HNG7"/>
<dbReference type="RefSeq" id="WP_092127317.1">
    <property type="nucleotide sequence ID" value="NZ_FMYU01000001.1"/>
</dbReference>
<evidence type="ECO:0000256" key="4">
    <source>
        <dbReference type="ARBA" id="ARBA00023133"/>
    </source>
</evidence>
<evidence type="ECO:0000256" key="2">
    <source>
        <dbReference type="ARBA" id="ARBA00013215"/>
    </source>
</evidence>
<dbReference type="NCBIfam" id="TIGR00109">
    <property type="entry name" value="hemH"/>
    <property type="match status" value="1"/>
</dbReference>
<evidence type="ECO:0000256" key="3">
    <source>
        <dbReference type="ARBA" id="ARBA00023004"/>
    </source>
</evidence>
<dbReference type="SUPFAM" id="SSF53800">
    <property type="entry name" value="Chelatase"/>
    <property type="match status" value="1"/>
</dbReference>
<proteinExistence type="inferred from homology"/>
<evidence type="ECO:0000256" key="1">
    <source>
        <dbReference type="ARBA" id="ARBA00007718"/>
    </source>
</evidence>
<dbReference type="PANTHER" id="PTHR11108">
    <property type="entry name" value="FERROCHELATASE"/>
    <property type="match status" value="1"/>
</dbReference>
<evidence type="ECO:0000256" key="7">
    <source>
        <dbReference type="ARBA" id="ARBA00024536"/>
    </source>
</evidence>
<keyword evidence="5" id="KW-0456">Lyase</keyword>
<sequence>MNITIANLGYISKKTECFSFLHNMFDDPYISNIQNALIRKIFATLMLSRAFSSCKILKVAPSPLLEITKSQANKLQKILNTKVNYCFSYSKPFCKDKNTIMFPLYTIYSKTLYGILFEKKPKKILPPLCSFAKFIDFYIQKLKATLNEIYPDAVIFSNHNLPLKLAKKDSYEKDTYIFCNFLAKNLNLKEYYVSFQSKLGPIAWLEPTTTDTLKNLKNKTVLIVPVSFVTDNTETIYEIDYTYAQFAKKMNINLFRFKCFNDDDDFIEVLSSIVSRYI</sequence>
<evidence type="ECO:0000313" key="10">
    <source>
        <dbReference type="Proteomes" id="UP000199411"/>
    </source>
</evidence>
<dbReference type="EC" id="4.99.1.9" evidence="2"/>
<dbReference type="EMBL" id="FMYU01000001">
    <property type="protein sequence ID" value="SDB95780.1"/>
    <property type="molecule type" value="Genomic_DNA"/>
</dbReference>
<evidence type="ECO:0000313" key="9">
    <source>
        <dbReference type="EMBL" id="SDB95780.1"/>
    </source>
</evidence>
<dbReference type="PANTHER" id="PTHR11108:SF1">
    <property type="entry name" value="FERROCHELATASE, MITOCHONDRIAL"/>
    <property type="match status" value="1"/>
</dbReference>
<comment type="similarity">
    <text evidence="1 8">Belongs to the ferrochelatase family.</text>
</comment>
<comment type="catalytic activity">
    <reaction evidence="7">
        <text>Fe-coproporphyrin III + 2 H(+) = coproporphyrin III + Fe(2+)</text>
        <dbReference type="Rhea" id="RHEA:49572"/>
        <dbReference type="ChEBI" id="CHEBI:15378"/>
        <dbReference type="ChEBI" id="CHEBI:29033"/>
        <dbReference type="ChEBI" id="CHEBI:68438"/>
        <dbReference type="ChEBI" id="CHEBI:131725"/>
        <dbReference type="EC" id="4.99.1.9"/>
    </reaction>
    <physiologicalReaction direction="right-to-left" evidence="7">
        <dbReference type="Rhea" id="RHEA:49574"/>
    </physiologicalReaction>
</comment>
<gene>
    <name evidence="9" type="ORF">SAMN05660835_00047</name>
</gene>
<keyword evidence="4" id="KW-0350">Heme biosynthesis</keyword>
<dbReference type="GO" id="GO:0004325">
    <property type="term" value="F:ferrochelatase activity"/>
    <property type="evidence" value="ECO:0007669"/>
    <property type="project" value="InterPro"/>
</dbReference>
<accession>A0A1G6HNG7</accession>
<dbReference type="CDD" id="cd00419">
    <property type="entry name" value="Ferrochelatase_C"/>
    <property type="match status" value="1"/>
</dbReference>
<dbReference type="InterPro" id="IPR033644">
    <property type="entry name" value="Ferrochelatase_C"/>
</dbReference>
<dbReference type="Proteomes" id="UP000199411">
    <property type="component" value="Unassembled WGS sequence"/>
</dbReference>
<dbReference type="OrthoDB" id="9809741at2"/>
<name>A0A1G6HNG7_9BACT</name>
<keyword evidence="10" id="KW-1185">Reference proteome</keyword>
<dbReference type="InterPro" id="IPR001015">
    <property type="entry name" value="Ferrochelatase"/>
</dbReference>
<protein>
    <recommendedName>
        <fullName evidence="2">coproporphyrin ferrochelatase</fullName>
        <ecNumber evidence="2">4.99.1.9</ecNumber>
    </recommendedName>
</protein>
<evidence type="ECO:0000256" key="8">
    <source>
        <dbReference type="RuleBase" id="RU004185"/>
    </source>
</evidence>
<evidence type="ECO:0000256" key="6">
    <source>
        <dbReference type="ARBA" id="ARBA00023244"/>
    </source>
</evidence>
<dbReference type="Gene3D" id="3.40.50.1400">
    <property type="match status" value="2"/>
</dbReference>
<evidence type="ECO:0000256" key="5">
    <source>
        <dbReference type="ARBA" id="ARBA00023239"/>
    </source>
</evidence>
<keyword evidence="3" id="KW-0408">Iron</keyword>
<organism evidence="9 10">
    <name type="scientific">Desulfurella multipotens</name>
    <dbReference type="NCBI Taxonomy" id="79269"/>
    <lineage>
        <taxon>Bacteria</taxon>
        <taxon>Pseudomonadati</taxon>
        <taxon>Campylobacterota</taxon>
        <taxon>Desulfurellia</taxon>
        <taxon>Desulfurellales</taxon>
        <taxon>Desulfurellaceae</taxon>
        <taxon>Desulfurella</taxon>
    </lineage>
</organism>